<keyword evidence="1" id="KW-0732">Signal</keyword>
<organism evidence="3 4">
    <name type="scientific">Terricaulis silvestris</name>
    <dbReference type="NCBI Taxonomy" id="2686094"/>
    <lineage>
        <taxon>Bacteria</taxon>
        <taxon>Pseudomonadati</taxon>
        <taxon>Pseudomonadota</taxon>
        <taxon>Alphaproteobacteria</taxon>
        <taxon>Caulobacterales</taxon>
        <taxon>Caulobacteraceae</taxon>
        <taxon>Terricaulis</taxon>
    </lineage>
</organism>
<dbReference type="KEGG" id="tsv:DSM104635_03248"/>
<dbReference type="PRINTS" id="PR00368">
    <property type="entry name" value="FADPNR"/>
</dbReference>
<feature type="chain" id="PRO_5026112148" description="FAD-dependent urate hydroxylase HpyO/Asp monooxygenase CreE-like FAD/NAD(P)-binding domain-containing protein" evidence="1">
    <location>
        <begin position="20"/>
        <end position="443"/>
    </location>
</feature>
<dbReference type="Pfam" id="PF13454">
    <property type="entry name" value="NAD_binding_9"/>
    <property type="match status" value="1"/>
</dbReference>
<dbReference type="PANTHER" id="PTHR40254">
    <property type="entry name" value="BLR0577 PROTEIN"/>
    <property type="match status" value="1"/>
</dbReference>
<dbReference type="AlphaFoldDB" id="A0A6I6MNW6"/>
<dbReference type="PANTHER" id="PTHR40254:SF1">
    <property type="entry name" value="BLR0577 PROTEIN"/>
    <property type="match status" value="1"/>
</dbReference>
<dbReference type="EMBL" id="CP047045">
    <property type="protein sequence ID" value="QGZ96389.1"/>
    <property type="molecule type" value="Genomic_DNA"/>
</dbReference>
<dbReference type="InterPro" id="IPR036188">
    <property type="entry name" value="FAD/NAD-bd_sf"/>
</dbReference>
<evidence type="ECO:0000256" key="1">
    <source>
        <dbReference type="SAM" id="SignalP"/>
    </source>
</evidence>
<dbReference type="Proteomes" id="UP000431269">
    <property type="component" value="Chromosome"/>
</dbReference>
<accession>A0A6I6MNW6</accession>
<evidence type="ECO:0000313" key="3">
    <source>
        <dbReference type="EMBL" id="QGZ96389.1"/>
    </source>
</evidence>
<reference evidence="4" key="1">
    <citation type="submission" date="2019-12" db="EMBL/GenBank/DDBJ databases">
        <title>Complete genome of Terracaulis silvestris 0127_4.</title>
        <authorList>
            <person name="Vieira S."/>
            <person name="Riedel T."/>
            <person name="Sproer C."/>
            <person name="Pascual J."/>
            <person name="Boedeker C."/>
            <person name="Overmann J."/>
        </authorList>
    </citation>
    <scope>NUCLEOTIDE SEQUENCE [LARGE SCALE GENOMIC DNA]</scope>
    <source>
        <strain evidence="4">0127_4</strain>
    </source>
</reference>
<proteinExistence type="predicted"/>
<dbReference type="InterPro" id="IPR038732">
    <property type="entry name" value="HpyO/CreE_NAD-binding"/>
</dbReference>
<dbReference type="SUPFAM" id="SSF51905">
    <property type="entry name" value="FAD/NAD(P)-binding domain"/>
    <property type="match status" value="1"/>
</dbReference>
<sequence length="443" mass="48621">MKRRRIAIVGAGFSGAALAANLLKRGQAAPDVVLIERRQRFGPGLAYGGSDPGHLLNVRASNLGAFADKPEHFARWIGGDPTRFMPRTRFGKYIEQVLRRASSGWFGPRLTRVRDSVIACRRNGERWVLALGSGKSIEAEAVVIATGNPPPTAPTIFEQNGVPLIDPWDSVALARLPPGDVLLLGAGLTMVDVAVSLGRRRRKGLIFALSRRGLAPRGHLSSPAPATPAALDLPIPLSEALHEFRRDQRERVKRGEPWQFSIDRLRARSPELWQRLPLDAQLRFLRHLRVWWDVHRHRAAPEAASRVAELQAAGRLKVLAGEISSVEQEGRVFHLQHRQRGSFVRHKFDVVGIVNCTGAALDPWLSVDPFVRQLLDEGVARAHPNGLGFDVDPDGRVLSAEGAIQDNLFAIGPITQGAFWESTAVPEIRVRAAAIAMMLAPEA</sequence>
<name>A0A6I6MNW6_9CAUL</name>
<dbReference type="InterPro" id="IPR052189">
    <property type="entry name" value="L-asp_N-monooxygenase_NS-form"/>
</dbReference>
<feature type="signal peptide" evidence="1">
    <location>
        <begin position="1"/>
        <end position="19"/>
    </location>
</feature>
<protein>
    <recommendedName>
        <fullName evidence="2">FAD-dependent urate hydroxylase HpyO/Asp monooxygenase CreE-like FAD/NAD(P)-binding domain-containing protein</fullName>
    </recommendedName>
</protein>
<keyword evidence="4" id="KW-1185">Reference proteome</keyword>
<dbReference type="RefSeq" id="WP_158767180.1">
    <property type="nucleotide sequence ID" value="NZ_CP047045.1"/>
</dbReference>
<evidence type="ECO:0000313" key="4">
    <source>
        <dbReference type="Proteomes" id="UP000431269"/>
    </source>
</evidence>
<dbReference type="Gene3D" id="3.50.50.60">
    <property type="entry name" value="FAD/NAD(P)-binding domain"/>
    <property type="match status" value="2"/>
</dbReference>
<feature type="domain" description="FAD-dependent urate hydroxylase HpyO/Asp monooxygenase CreE-like FAD/NAD(P)-binding" evidence="2">
    <location>
        <begin position="7"/>
        <end position="148"/>
    </location>
</feature>
<gene>
    <name evidence="3" type="ORF">DSM104635_03248</name>
</gene>
<evidence type="ECO:0000259" key="2">
    <source>
        <dbReference type="Pfam" id="PF13454"/>
    </source>
</evidence>